<evidence type="ECO:0000256" key="6">
    <source>
        <dbReference type="ARBA" id="ARBA00023002"/>
    </source>
</evidence>
<feature type="domain" description="AMP-dependent synthetase/ligase" evidence="9">
    <location>
        <begin position="519"/>
        <end position="734"/>
    </location>
</feature>
<dbReference type="PANTHER" id="PTHR43845:SF1">
    <property type="entry name" value="BLR5969 PROTEIN"/>
    <property type="match status" value="1"/>
</dbReference>
<evidence type="ECO:0000256" key="4">
    <source>
        <dbReference type="ARBA" id="ARBA00013020"/>
    </source>
</evidence>
<comment type="catalytic activity">
    <reaction evidence="8">
        <text>a long-chain fatty aldehyde + NADP(+) + CoA = a long-chain fatty acyl-CoA + NADPH + H(+)</text>
        <dbReference type="Rhea" id="RHEA:15437"/>
        <dbReference type="ChEBI" id="CHEBI:15378"/>
        <dbReference type="ChEBI" id="CHEBI:17176"/>
        <dbReference type="ChEBI" id="CHEBI:57287"/>
        <dbReference type="ChEBI" id="CHEBI:57783"/>
        <dbReference type="ChEBI" id="CHEBI:58349"/>
        <dbReference type="ChEBI" id="CHEBI:83139"/>
        <dbReference type="EC" id="1.2.1.50"/>
    </reaction>
</comment>
<dbReference type="SUPFAM" id="SSF56801">
    <property type="entry name" value="Acetyl-CoA synthetase-like"/>
    <property type="match status" value="1"/>
</dbReference>
<dbReference type="InterPro" id="IPR016162">
    <property type="entry name" value="Ald_DH_N"/>
</dbReference>
<keyword evidence="6" id="KW-0560">Oxidoreductase</keyword>
<comment type="function">
    <text evidence="1">LuxC is the fatty acid reductase enzyme responsible for synthesis of the aldehyde substrate for the luminescent reaction catalyzed by luciferase.</text>
</comment>
<dbReference type="InterPro" id="IPR016161">
    <property type="entry name" value="Ald_DH/histidinol_DH"/>
</dbReference>
<evidence type="ECO:0000313" key="10">
    <source>
        <dbReference type="EMBL" id="WEB38391.1"/>
    </source>
</evidence>
<evidence type="ECO:0000256" key="2">
    <source>
        <dbReference type="ARBA" id="ARBA00004908"/>
    </source>
</evidence>
<dbReference type="SUPFAM" id="SSF53720">
    <property type="entry name" value="ALDH-like"/>
    <property type="match status" value="1"/>
</dbReference>
<evidence type="ECO:0000259" key="9">
    <source>
        <dbReference type="Pfam" id="PF00501"/>
    </source>
</evidence>
<dbReference type="PANTHER" id="PTHR43845">
    <property type="entry name" value="BLR5969 PROTEIN"/>
    <property type="match status" value="1"/>
</dbReference>
<keyword evidence="5" id="KW-0521">NADP</keyword>
<evidence type="ECO:0000256" key="1">
    <source>
        <dbReference type="ARBA" id="ARBA00003277"/>
    </source>
</evidence>
<gene>
    <name evidence="10" type="ORF">MOV08_03095</name>
</gene>
<keyword evidence="11" id="KW-1185">Reference proteome</keyword>
<protein>
    <recommendedName>
        <fullName evidence="4">long-chain-fatty-acyl-CoA reductase</fullName>
        <ecNumber evidence="4">1.2.1.50</ecNumber>
    </recommendedName>
</protein>
<evidence type="ECO:0000256" key="7">
    <source>
        <dbReference type="ARBA" id="ARBA00023223"/>
    </source>
</evidence>
<reference evidence="10 11" key="1">
    <citation type="submission" date="2022-03" db="EMBL/GenBank/DDBJ databases">
        <title>Streptomyces yunnanensis P86,complete genome.</title>
        <authorList>
            <person name="Chen S."/>
            <person name="Zhang Q."/>
        </authorList>
    </citation>
    <scope>NUCLEOTIDE SEQUENCE [LARGE SCALE GENOMIC DNA]</scope>
    <source>
        <strain evidence="10 11">P86</strain>
    </source>
</reference>
<keyword evidence="7" id="KW-0455">Luminescence</keyword>
<sequence>MTQQLHFWQGEFIGDAEVADRLAELPARVERALAEPLSTETVLVACDTLSRALRQPHGDVHARLMDELAAAADGPADARPATDREEAAALLAELADALARPALERKLRRELGGPRPERLTRPDARETTYEAWAPVGLLVHIAPGNAAAVAPLSVVEGLLAGNVNVLKTSRSDTALAQHLLAELAAADPTGAVGRRIVALRFPSSRQDLMRLMCASADAVAVWGGEDAVQGAAALIPPGCRLVEWGHKISFAYLTREARTDRDALVALAADVCRMEQQACSSPQVVYLDTDTDTDTDTGIGTGTGAATDAEGGTATPAARDELFAFAEQFAAVLDEVSAKFPVPTRGAADLADAAEQAEITTTELVTRAEQHLGLTKVIAADDGSWRVFADTRPALTASPLHRTVWIKPLPRREIVATLRPMRRYLQTASVAGSRADLAELSRSLLTAGVLRITPVGAMLDSYAGEPHDGVYALQRYSRRVSVQAPEAAFATVPCLDDLIAPAASPVPPTGPLMDKAAAQDQLRSLAPHNAQLYFRSGGTTGTPALSVFTCDDYDTQMRAAAHGLLAAGFDPAHDRAANLFYCGEMYGSFISFFSILERLGATQIPMAAGPDHEAIAEALVAYRVDTLFGMPSFLWQLLHSQADRLRSYGGIRKVFYGGEHFTTEQRRILTENFGVEVIRSAAYGSTDLGPLGYQCAHAHGTVHHVLTDLHTLEILDPKEDRAVPAGQPGRLVFTTRTRAGQHLERYEIGDLGRAVDGVCPCGSHTPRIELLGRYGDVFRMGTYHFNYRRFTQIAEEHLDYRGELQLLLTSTADREHLTVRLDSAYAPDPDTARAAFLAHLPELGSAVGPEALLTCTAEIVAGHAFERTPTSGKLRTVIDRRTTAA</sequence>
<evidence type="ECO:0000256" key="5">
    <source>
        <dbReference type="ARBA" id="ARBA00022857"/>
    </source>
</evidence>
<dbReference type="Gene3D" id="3.40.605.10">
    <property type="entry name" value="Aldehyde Dehydrogenase, Chain A, domain 1"/>
    <property type="match status" value="1"/>
</dbReference>
<evidence type="ECO:0000256" key="3">
    <source>
        <dbReference type="ARBA" id="ARBA00010915"/>
    </source>
</evidence>
<comment type="pathway">
    <text evidence="2">Lipid metabolism; fatty acid reduction for biolumincescence.</text>
</comment>
<dbReference type="Pfam" id="PF00501">
    <property type="entry name" value="AMP-binding"/>
    <property type="match status" value="1"/>
</dbReference>
<evidence type="ECO:0000256" key="8">
    <source>
        <dbReference type="ARBA" id="ARBA00049412"/>
    </source>
</evidence>
<dbReference type="EMBL" id="CP095749">
    <property type="protein sequence ID" value="WEB38391.1"/>
    <property type="molecule type" value="Genomic_DNA"/>
</dbReference>
<proteinExistence type="inferred from homology"/>
<comment type="similarity">
    <text evidence="3">Belongs to the LuxC family.</text>
</comment>
<accession>A0ABY8A263</accession>
<dbReference type="InterPro" id="IPR042099">
    <property type="entry name" value="ANL_N_sf"/>
</dbReference>
<dbReference type="Pfam" id="PF05893">
    <property type="entry name" value="LuxC"/>
    <property type="match status" value="2"/>
</dbReference>
<dbReference type="InterPro" id="IPR008670">
    <property type="entry name" value="CoA_reduct_LuxC"/>
</dbReference>
<dbReference type="EC" id="1.2.1.50" evidence="4"/>
<dbReference type="RefSeq" id="WP_275306089.1">
    <property type="nucleotide sequence ID" value="NZ_CP095749.1"/>
</dbReference>
<organism evidence="10 11">
    <name type="scientific">Streptomyces yunnanensis</name>
    <dbReference type="NCBI Taxonomy" id="156453"/>
    <lineage>
        <taxon>Bacteria</taxon>
        <taxon>Bacillati</taxon>
        <taxon>Actinomycetota</taxon>
        <taxon>Actinomycetes</taxon>
        <taxon>Kitasatosporales</taxon>
        <taxon>Streptomycetaceae</taxon>
        <taxon>Streptomyces</taxon>
    </lineage>
</organism>
<dbReference type="Gene3D" id="3.40.50.12780">
    <property type="entry name" value="N-terminal domain of ligase-like"/>
    <property type="match status" value="1"/>
</dbReference>
<dbReference type="Proteomes" id="UP001218629">
    <property type="component" value="Chromosome"/>
</dbReference>
<name>A0ABY8A263_9ACTN</name>
<dbReference type="InterPro" id="IPR000873">
    <property type="entry name" value="AMP-dep_synth/lig_dom"/>
</dbReference>
<evidence type="ECO:0000313" key="11">
    <source>
        <dbReference type="Proteomes" id="UP001218629"/>
    </source>
</evidence>